<proteinExistence type="predicted"/>
<organism evidence="1">
    <name type="scientific">viral metagenome</name>
    <dbReference type="NCBI Taxonomy" id="1070528"/>
    <lineage>
        <taxon>unclassified sequences</taxon>
        <taxon>metagenomes</taxon>
        <taxon>organismal metagenomes</taxon>
    </lineage>
</organism>
<protein>
    <submittedName>
        <fullName evidence="1">Uncharacterized protein</fullName>
    </submittedName>
</protein>
<sequence>MDDKAKLQLNQMIRENNVTDQTELIRSLKHSSILRNNINDLIMLKAKYSDNEEQLHLEAMHECNFLFTYYTDIYNKIRKDEIDIKILFQFLEVLKKIEDGELDQHEGSFEVGTLLKKIYVDSALRKAEKLNKPNQSETDETVIRPQVNISWKTYKKTHA</sequence>
<dbReference type="AlphaFoldDB" id="A0A6C0E631"/>
<accession>A0A6C0E631</accession>
<name>A0A6C0E631_9ZZZZ</name>
<dbReference type="EMBL" id="MN739721">
    <property type="protein sequence ID" value="QHT22875.1"/>
    <property type="molecule type" value="Genomic_DNA"/>
</dbReference>
<evidence type="ECO:0000313" key="1">
    <source>
        <dbReference type="EMBL" id="QHT22875.1"/>
    </source>
</evidence>
<reference evidence="1" key="1">
    <citation type="journal article" date="2020" name="Nature">
        <title>Giant virus diversity and host interactions through global metagenomics.</title>
        <authorList>
            <person name="Schulz F."/>
            <person name="Roux S."/>
            <person name="Paez-Espino D."/>
            <person name="Jungbluth S."/>
            <person name="Walsh D.A."/>
            <person name="Denef V.J."/>
            <person name="McMahon K.D."/>
            <person name="Konstantinidis K.T."/>
            <person name="Eloe-Fadrosh E.A."/>
            <person name="Kyrpides N.C."/>
            <person name="Woyke T."/>
        </authorList>
    </citation>
    <scope>NUCLEOTIDE SEQUENCE</scope>
    <source>
        <strain evidence="1">GVMAG-M-3300023179-114</strain>
    </source>
</reference>